<feature type="transmembrane region" description="Helical" evidence="6">
    <location>
        <begin position="149"/>
        <end position="168"/>
    </location>
</feature>
<dbReference type="STRING" id="61395.A0A1Y1WM06"/>
<dbReference type="PROSITE" id="PS50850">
    <property type="entry name" value="MFS"/>
    <property type="match status" value="1"/>
</dbReference>
<evidence type="ECO:0000256" key="2">
    <source>
        <dbReference type="ARBA" id="ARBA00022448"/>
    </source>
</evidence>
<feature type="domain" description="Major facilitator superfamily (MFS) profile" evidence="7">
    <location>
        <begin position="52"/>
        <end position="461"/>
    </location>
</feature>
<keyword evidence="3 6" id="KW-0812">Transmembrane</keyword>
<feature type="transmembrane region" description="Helical" evidence="6">
    <location>
        <begin position="404"/>
        <end position="424"/>
    </location>
</feature>
<feature type="transmembrane region" description="Helical" evidence="6">
    <location>
        <begin position="436"/>
        <end position="457"/>
    </location>
</feature>
<dbReference type="OrthoDB" id="3639251at2759"/>
<dbReference type="Pfam" id="PF07690">
    <property type="entry name" value="MFS_1"/>
    <property type="match status" value="1"/>
</dbReference>
<evidence type="ECO:0000259" key="7">
    <source>
        <dbReference type="PROSITE" id="PS50850"/>
    </source>
</evidence>
<feature type="transmembrane region" description="Helical" evidence="6">
    <location>
        <begin position="279"/>
        <end position="305"/>
    </location>
</feature>
<feature type="transmembrane region" description="Helical" evidence="6">
    <location>
        <begin position="212"/>
        <end position="233"/>
    </location>
</feature>
<comment type="subcellular location">
    <subcellularLocation>
        <location evidence="1">Membrane</location>
        <topology evidence="1">Multi-pass membrane protein</topology>
    </subcellularLocation>
</comment>
<proteinExistence type="predicted"/>
<dbReference type="PANTHER" id="PTHR43791">
    <property type="entry name" value="PERMEASE-RELATED"/>
    <property type="match status" value="1"/>
</dbReference>
<dbReference type="PANTHER" id="PTHR43791:SF36">
    <property type="entry name" value="TRANSPORTER, PUTATIVE (AFU_ORTHOLOGUE AFUA_6G08340)-RELATED"/>
    <property type="match status" value="1"/>
</dbReference>
<dbReference type="Proteomes" id="UP000193922">
    <property type="component" value="Unassembled WGS sequence"/>
</dbReference>
<dbReference type="Gene3D" id="1.20.1250.20">
    <property type="entry name" value="MFS general substrate transporter like domains"/>
    <property type="match status" value="2"/>
</dbReference>
<evidence type="ECO:0000313" key="8">
    <source>
        <dbReference type="EMBL" id="ORX74610.1"/>
    </source>
</evidence>
<feature type="transmembrane region" description="Helical" evidence="6">
    <location>
        <begin position="91"/>
        <end position="111"/>
    </location>
</feature>
<name>A0A1Y1WM06_9FUNG</name>
<dbReference type="EMBL" id="MCFD01000001">
    <property type="protein sequence ID" value="ORX74610.1"/>
    <property type="molecule type" value="Genomic_DNA"/>
</dbReference>
<accession>A0A1Y1WM06</accession>
<organism evidence="8 9">
    <name type="scientific">Linderina pennispora</name>
    <dbReference type="NCBI Taxonomy" id="61395"/>
    <lineage>
        <taxon>Eukaryota</taxon>
        <taxon>Fungi</taxon>
        <taxon>Fungi incertae sedis</taxon>
        <taxon>Zoopagomycota</taxon>
        <taxon>Kickxellomycotina</taxon>
        <taxon>Kickxellomycetes</taxon>
        <taxon>Kickxellales</taxon>
        <taxon>Kickxellaceae</taxon>
        <taxon>Linderina</taxon>
    </lineage>
</organism>
<dbReference type="InterPro" id="IPR036259">
    <property type="entry name" value="MFS_trans_sf"/>
</dbReference>
<evidence type="ECO:0000256" key="1">
    <source>
        <dbReference type="ARBA" id="ARBA00004141"/>
    </source>
</evidence>
<evidence type="ECO:0000256" key="5">
    <source>
        <dbReference type="ARBA" id="ARBA00023136"/>
    </source>
</evidence>
<comment type="caution">
    <text evidence="8">The sequence shown here is derived from an EMBL/GenBank/DDBJ whole genome shotgun (WGS) entry which is preliminary data.</text>
</comment>
<dbReference type="SUPFAM" id="SSF103473">
    <property type="entry name" value="MFS general substrate transporter"/>
    <property type="match status" value="1"/>
</dbReference>
<keyword evidence="5 6" id="KW-0472">Membrane</keyword>
<keyword evidence="9" id="KW-1185">Reference proteome</keyword>
<dbReference type="GO" id="GO:0022857">
    <property type="term" value="F:transmembrane transporter activity"/>
    <property type="evidence" value="ECO:0007669"/>
    <property type="project" value="InterPro"/>
</dbReference>
<dbReference type="GeneID" id="63801567"/>
<dbReference type="GO" id="GO:0016020">
    <property type="term" value="C:membrane"/>
    <property type="evidence" value="ECO:0007669"/>
    <property type="project" value="UniProtKB-SubCell"/>
</dbReference>
<dbReference type="AlphaFoldDB" id="A0A1Y1WM06"/>
<evidence type="ECO:0000256" key="3">
    <source>
        <dbReference type="ARBA" id="ARBA00022692"/>
    </source>
</evidence>
<gene>
    <name evidence="8" type="ORF">DL89DRAFT_232022</name>
</gene>
<dbReference type="InterPro" id="IPR020846">
    <property type="entry name" value="MFS_dom"/>
</dbReference>
<dbReference type="RefSeq" id="XP_040747821.1">
    <property type="nucleotide sequence ID" value="XM_040884919.1"/>
</dbReference>
<dbReference type="InterPro" id="IPR011701">
    <property type="entry name" value="MFS"/>
</dbReference>
<feature type="transmembrane region" description="Helical" evidence="6">
    <location>
        <begin position="348"/>
        <end position="365"/>
    </location>
</feature>
<reference evidence="8 9" key="1">
    <citation type="submission" date="2016-07" db="EMBL/GenBank/DDBJ databases">
        <title>Pervasive Adenine N6-methylation of Active Genes in Fungi.</title>
        <authorList>
            <consortium name="DOE Joint Genome Institute"/>
            <person name="Mondo S.J."/>
            <person name="Dannebaum R.O."/>
            <person name="Kuo R.C."/>
            <person name="Labutti K."/>
            <person name="Haridas S."/>
            <person name="Kuo A."/>
            <person name="Salamov A."/>
            <person name="Ahrendt S.R."/>
            <person name="Lipzen A."/>
            <person name="Sullivan W."/>
            <person name="Andreopoulos W.B."/>
            <person name="Clum A."/>
            <person name="Lindquist E."/>
            <person name="Daum C."/>
            <person name="Ramamoorthy G.K."/>
            <person name="Gryganskyi A."/>
            <person name="Culley D."/>
            <person name="Magnuson J.K."/>
            <person name="James T.Y."/>
            <person name="O'Malley M.A."/>
            <person name="Stajich J.E."/>
            <person name="Spatafora J.W."/>
            <person name="Visel A."/>
            <person name="Grigoriev I.V."/>
        </authorList>
    </citation>
    <scope>NUCLEOTIDE SEQUENCE [LARGE SCALE GENOMIC DNA]</scope>
    <source>
        <strain evidence="8 9">ATCC 12442</strain>
    </source>
</reference>
<feature type="transmembrane region" description="Helical" evidence="6">
    <location>
        <begin position="118"/>
        <end position="137"/>
    </location>
</feature>
<sequence>MMLDLSTPPSDSITEPLPIASPEYTDEVKEKAAIDENDPRLRWAFRKVDATLLFVLFLSNMLNSMDRGNLGLSKVVGLEKDTGLSGSDFNVVASIMYPTYLLLMLPSNLALRRVGARHWLSLLTVLWGIINMCMAFAKNKTDLILCRLFLGAAESGATPGALMLITLWYPRQMVTSRISLFYSAFATGAVIGGPIATGIGKITNTRFKRWEWIFFIEGLVTAGYGFIMYLFLADYPDKSWILKPEEKAIISQRMAQDQAEGGKKEISRKRLLDHARDPLIYSQALIMFCSNFGINTILTFSSIIVKEMGFSAGASQAIQAAPGICGFVGIHLARFYPKWFGSHFRSSLFCAFWLIVASAILLSVTNNPARIVALCMLSFGGFGGHSIGPGWIMSNVGGPTRAAISSAVDIMFGGLGGLCTSYIYRNKDAPRYLFGHGMNMFAGCLTVVVSLVSHYIISVRNRQKETNPLDISGMPQDEIDYLENDHPGRYVL</sequence>
<evidence type="ECO:0000313" key="9">
    <source>
        <dbReference type="Proteomes" id="UP000193922"/>
    </source>
</evidence>
<keyword evidence="2" id="KW-0813">Transport</keyword>
<feature type="transmembrane region" description="Helical" evidence="6">
    <location>
        <begin position="180"/>
        <end position="200"/>
    </location>
</feature>
<evidence type="ECO:0000256" key="6">
    <source>
        <dbReference type="SAM" id="Phobius"/>
    </source>
</evidence>
<feature type="transmembrane region" description="Helical" evidence="6">
    <location>
        <begin position="371"/>
        <end position="392"/>
    </location>
</feature>
<evidence type="ECO:0000256" key="4">
    <source>
        <dbReference type="ARBA" id="ARBA00022989"/>
    </source>
</evidence>
<keyword evidence="4 6" id="KW-1133">Transmembrane helix</keyword>
<protein>
    <submittedName>
        <fullName evidence="8">MFS general substrate transporter</fullName>
    </submittedName>
</protein>